<dbReference type="FunFam" id="3.30.830.10:FF:000034">
    <property type="entry name" value="presequence protease 1, chloroplastic/mitochondrial"/>
    <property type="match status" value="1"/>
</dbReference>
<dbReference type="Pfam" id="PF05193">
    <property type="entry name" value="Peptidase_M16_C"/>
    <property type="match status" value="1"/>
</dbReference>
<keyword evidence="7" id="KW-0862">Zinc</keyword>
<evidence type="ECO:0000256" key="7">
    <source>
        <dbReference type="ARBA" id="ARBA00022833"/>
    </source>
</evidence>
<feature type="region of interest" description="Disordered" evidence="10">
    <location>
        <begin position="61"/>
        <end position="91"/>
    </location>
</feature>
<gene>
    <name evidence="13" type="ORF">ACHAXA_011498</name>
</gene>
<keyword evidence="5" id="KW-0479">Metal-binding</keyword>
<evidence type="ECO:0000256" key="8">
    <source>
        <dbReference type="ARBA" id="ARBA00023049"/>
    </source>
</evidence>
<name>A0ABD3R2L6_9STRA</name>
<dbReference type="InterPro" id="IPR007863">
    <property type="entry name" value="Peptidase_M16_C"/>
</dbReference>
<evidence type="ECO:0000256" key="10">
    <source>
        <dbReference type="SAM" id="MobiDB-lite"/>
    </source>
</evidence>
<feature type="signal peptide" evidence="11">
    <location>
        <begin position="1"/>
        <end position="30"/>
    </location>
</feature>
<dbReference type="Proteomes" id="UP001530377">
    <property type="component" value="Unassembled WGS sequence"/>
</dbReference>
<evidence type="ECO:0000313" key="13">
    <source>
        <dbReference type="EMBL" id="KAL3807234.1"/>
    </source>
</evidence>
<dbReference type="InterPro" id="IPR011765">
    <property type="entry name" value="Pept_M16_N"/>
</dbReference>
<feature type="chain" id="PRO_5044798403" description="Peptidase M16C associated domain-containing protein" evidence="11">
    <location>
        <begin position="31"/>
        <end position="1104"/>
    </location>
</feature>
<reference evidence="13 14" key="1">
    <citation type="submission" date="2024-10" db="EMBL/GenBank/DDBJ databases">
        <title>Updated reference genomes for cyclostephanoid diatoms.</title>
        <authorList>
            <person name="Roberts W.R."/>
            <person name="Alverson A.J."/>
        </authorList>
    </citation>
    <scope>NUCLEOTIDE SEQUENCE [LARGE SCALE GENOMIC DNA]</scope>
    <source>
        <strain evidence="13 14">AJA228-03</strain>
    </source>
</reference>
<dbReference type="GO" id="GO:0006508">
    <property type="term" value="P:proteolysis"/>
    <property type="evidence" value="ECO:0007669"/>
    <property type="project" value="UniProtKB-KW"/>
</dbReference>
<dbReference type="SMART" id="SM01264">
    <property type="entry name" value="M16C_associated"/>
    <property type="match status" value="1"/>
</dbReference>
<keyword evidence="8" id="KW-0482">Metalloprotease</keyword>
<organism evidence="13 14">
    <name type="scientific">Cyclostephanos tholiformis</name>
    <dbReference type="NCBI Taxonomy" id="382380"/>
    <lineage>
        <taxon>Eukaryota</taxon>
        <taxon>Sar</taxon>
        <taxon>Stramenopiles</taxon>
        <taxon>Ochrophyta</taxon>
        <taxon>Bacillariophyta</taxon>
        <taxon>Coscinodiscophyceae</taxon>
        <taxon>Thalassiosirophycidae</taxon>
        <taxon>Stephanodiscales</taxon>
        <taxon>Stephanodiscaceae</taxon>
        <taxon>Cyclostephanos</taxon>
    </lineage>
</organism>
<sequence length="1104" mass="121181">MFSAWKLAKMAFLVRLSATHLLLGRRGASAFRVVVGADVPRRSFGIPASVVQTSAIVGRFGPPSSPSPSSSTSSTTCLGSTLEASSSSPPLAGTVVEHPSYDVVQTDTIPEYGASCTLYRHRKSGAELLSLSTDDDNKCFGITFRTPPRDSTGVPHILEHSVLCGSRKYTTKDPFVQLLQGSLQTFLNAFTYPDRTCYVVASQNTKDFYNLINVYSDAVFHPRAVTDPMVHAQEGWHLELERLDDPLTYKGVVYNEMKGVYSSPDSLLQREAQQSIFPDNAYGVDSGGDPSVIPDLTFEEFAEFHSKYYHPANSRIFFAGDDDVSRRLDIMDEYLGDFDDSPESRPGSKIEWQRKRYVEPVTVRHPYPVSDKGEGGEPDTHLTMTNWLLNDRPMTAMEEITLTVLDHLLTGTTSSILRKTLMESGLGEAITGGGLSDELMQATFSMGLKGVKPENVNKVEELVMDTLKKVAEEGFPEDAVAASMNTIEFQLREFNTGSFPKGLSLMLGSMSKWVYDQNPTEALKFEAPLAELKSSIAKDGSRVFQDMIREFLLENSHRTTVEMFPSKTLEEEQLTEEKERLAKIKASLSEEDLQGIIDKTAELKRLQAAEDSPEARDHPQEVTEYPIRVTENESNSGVTVVRHELGSTSGIAYATLAVDVSGIPLEDVPILPLFTRIMMETGAGEYDSVALSRRIGMHTGGVSVSTMIAGVNQEGAAEDAVTGGEHFVTKLMITGKSTSDKTDELFSIFDLILRDANLDSQAKIIEMLRESKSDKESTIQGSGHSIANARIRSRYSVIGYINEMMSGVSSLDTVKELLDQAKNDFPTLLSRLENMRNTILDKNTCRDGMILDLTGDAAVFEKIESSVENFLTKLPGDSQGSKLQNFYSVPHPWAEYAKEKMAASAPVVDEGFVVPTQVSYVGKGGRLFEVGEAVSGSTSVVSRFLGTGYMWDNVRVIGGAYGGFCQFQPRDGIFSFLSYRDPNLAGTIDVYDGASQALLASAKDMETDPDALATAIIGAIGDMDGALSPNQKGSLQFKRWLTRESPEQRQKFRDEVLNTKPSDFKEFAERLKALKDPSSAVVSSKSAFEDASKAGKTFALKDIM</sequence>
<comment type="subcellular location">
    <subcellularLocation>
        <location evidence="2">Mitochondrion</location>
    </subcellularLocation>
</comment>
<dbReference type="AlphaFoldDB" id="A0ABD3R2L6"/>
<dbReference type="InterPro" id="IPR011249">
    <property type="entry name" value="Metalloenz_LuxS/M16"/>
</dbReference>
<dbReference type="EMBL" id="JALLPB020000660">
    <property type="protein sequence ID" value="KAL3807234.1"/>
    <property type="molecule type" value="Genomic_DNA"/>
</dbReference>
<keyword evidence="4" id="KW-0645">Protease</keyword>
<evidence type="ECO:0000256" key="4">
    <source>
        <dbReference type="ARBA" id="ARBA00022670"/>
    </source>
</evidence>
<evidence type="ECO:0000313" key="14">
    <source>
        <dbReference type="Proteomes" id="UP001530377"/>
    </source>
</evidence>
<keyword evidence="9" id="KW-0496">Mitochondrion</keyword>
<dbReference type="Pfam" id="PF22516">
    <property type="entry name" value="PreP_C"/>
    <property type="match status" value="1"/>
</dbReference>
<evidence type="ECO:0000256" key="11">
    <source>
        <dbReference type="SAM" id="SignalP"/>
    </source>
</evidence>
<dbReference type="InterPro" id="IPR055130">
    <property type="entry name" value="PreP_C"/>
</dbReference>
<dbReference type="GO" id="GO:0008237">
    <property type="term" value="F:metallopeptidase activity"/>
    <property type="evidence" value="ECO:0007669"/>
    <property type="project" value="UniProtKB-KW"/>
</dbReference>
<evidence type="ECO:0000256" key="1">
    <source>
        <dbReference type="ARBA" id="ARBA00001947"/>
    </source>
</evidence>
<evidence type="ECO:0000259" key="12">
    <source>
        <dbReference type="SMART" id="SM01264"/>
    </source>
</evidence>
<dbReference type="Gene3D" id="3.30.830.10">
    <property type="entry name" value="Metalloenzyme, LuxS/M16 peptidase-like"/>
    <property type="match status" value="4"/>
</dbReference>
<keyword evidence="6" id="KW-0378">Hydrolase</keyword>
<dbReference type="Pfam" id="PF00675">
    <property type="entry name" value="Peptidase_M16"/>
    <property type="match status" value="1"/>
</dbReference>
<evidence type="ECO:0000256" key="5">
    <source>
        <dbReference type="ARBA" id="ARBA00022723"/>
    </source>
</evidence>
<dbReference type="FunFam" id="3.30.830.10:FF:000009">
    <property type="entry name" value="Presequence protease, mitochondrial"/>
    <property type="match status" value="1"/>
</dbReference>
<comment type="cofactor">
    <cofactor evidence="1">
        <name>Zn(2+)</name>
        <dbReference type="ChEBI" id="CHEBI:29105"/>
    </cofactor>
</comment>
<dbReference type="InterPro" id="IPR013578">
    <property type="entry name" value="Peptidase_M16C_assoc"/>
</dbReference>
<accession>A0ABD3R2L6</accession>
<keyword evidence="11" id="KW-0732">Signal</keyword>
<protein>
    <recommendedName>
        <fullName evidence="12">Peptidase M16C associated domain-containing protein</fullName>
    </recommendedName>
</protein>
<proteinExistence type="inferred from homology"/>
<keyword evidence="14" id="KW-1185">Reference proteome</keyword>
<evidence type="ECO:0000256" key="9">
    <source>
        <dbReference type="ARBA" id="ARBA00023128"/>
    </source>
</evidence>
<dbReference type="Pfam" id="PF08367">
    <property type="entry name" value="M16C_assoc"/>
    <property type="match status" value="1"/>
</dbReference>
<feature type="domain" description="Peptidase M16C associated" evidence="12">
    <location>
        <begin position="563"/>
        <end position="817"/>
    </location>
</feature>
<dbReference type="PANTHER" id="PTHR43016">
    <property type="entry name" value="PRESEQUENCE PROTEASE"/>
    <property type="match status" value="1"/>
</dbReference>
<dbReference type="PANTHER" id="PTHR43016:SF13">
    <property type="entry name" value="PRESEQUENCE PROTEASE, MITOCHONDRIAL"/>
    <property type="match status" value="1"/>
</dbReference>
<comment type="caution">
    <text evidence="13">The sequence shown here is derived from an EMBL/GenBank/DDBJ whole genome shotgun (WGS) entry which is preliminary data.</text>
</comment>
<feature type="compositionally biased region" description="Polar residues" evidence="10">
    <location>
        <begin position="77"/>
        <end position="89"/>
    </location>
</feature>
<dbReference type="GO" id="GO:0046872">
    <property type="term" value="F:metal ion binding"/>
    <property type="evidence" value="ECO:0007669"/>
    <property type="project" value="UniProtKB-KW"/>
</dbReference>
<evidence type="ECO:0000256" key="3">
    <source>
        <dbReference type="ARBA" id="ARBA00007575"/>
    </source>
</evidence>
<feature type="compositionally biased region" description="Low complexity" evidence="10">
    <location>
        <begin position="67"/>
        <end position="76"/>
    </location>
</feature>
<dbReference type="GO" id="GO:0005739">
    <property type="term" value="C:mitochondrion"/>
    <property type="evidence" value="ECO:0007669"/>
    <property type="project" value="UniProtKB-SubCell"/>
</dbReference>
<dbReference type="SUPFAM" id="SSF63411">
    <property type="entry name" value="LuxS/MPP-like metallohydrolase"/>
    <property type="match status" value="4"/>
</dbReference>
<comment type="similarity">
    <text evidence="3">Belongs to the peptidase M16 family. PreP subfamily.</text>
</comment>
<evidence type="ECO:0000256" key="2">
    <source>
        <dbReference type="ARBA" id="ARBA00004173"/>
    </source>
</evidence>
<evidence type="ECO:0000256" key="6">
    <source>
        <dbReference type="ARBA" id="ARBA00022801"/>
    </source>
</evidence>